<dbReference type="InterPro" id="IPR050101">
    <property type="entry name" value="CinA"/>
</dbReference>
<dbReference type="PIRSF" id="PIRSF006728">
    <property type="entry name" value="CinA"/>
    <property type="match status" value="1"/>
</dbReference>
<evidence type="ECO:0000259" key="2">
    <source>
        <dbReference type="SMART" id="SM00852"/>
    </source>
</evidence>
<proteinExistence type="inferred from homology"/>
<dbReference type="InterPro" id="IPR041424">
    <property type="entry name" value="CinA_KH"/>
</dbReference>
<organism evidence="3 4">
    <name type="scientific">Staphylococcus auricularis</name>
    <dbReference type="NCBI Taxonomy" id="29379"/>
    <lineage>
        <taxon>Bacteria</taxon>
        <taxon>Bacillati</taxon>
        <taxon>Bacillota</taxon>
        <taxon>Bacilli</taxon>
        <taxon>Bacillales</taxon>
        <taxon>Staphylococcaceae</taxon>
        <taxon>Staphylococcus</taxon>
    </lineage>
</organism>
<comment type="similarity">
    <text evidence="1">Belongs to the CinA family.</text>
</comment>
<dbReference type="HAMAP" id="MF_00226_B">
    <property type="entry name" value="CinA_B"/>
    <property type="match status" value="1"/>
</dbReference>
<dbReference type="RefSeq" id="WP_150887630.1">
    <property type="nucleotide sequence ID" value="NZ_CAKZJA010000016.1"/>
</dbReference>
<dbReference type="NCBIfam" id="TIGR00200">
    <property type="entry name" value="cinA_nterm"/>
    <property type="match status" value="1"/>
</dbReference>
<dbReference type="Gene3D" id="3.30.70.2860">
    <property type="match status" value="1"/>
</dbReference>
<dbReference type="SUPFAM" id="SSF53218">
    <property type="entry name" value="Molybdenum cofactor biosynthesis proteins"/>
    <property type="match status" value="1"/>
</dbReference>
<evidence type="ECO:0000313" key="4">
    <source>
        <dbReference type="Proteomes" id="UP001171687"/>
    </source>
</evidence>
<dbReference type="Gene3D" id="3.40.980.10">
    <property type="entry name" value="MoaB/Mog-like domain"/>
    <property type="match status" value="1"/>
</dbReference>
<dbReference type="NCBIfam" id="TIGR00177">
    <property type="entry name" value="molyb_syn"/>
    <property type="match status" value="1"/>
</dbReference>
<gene>
    <name evidence="1" type="primary">cinA</name>
    <name evidence="3" type="ORF">QYH67_02390</name>
</gene>
<accession>A0AAW7MAW3</accession>
<feature type="domain" description="MoaB/Mog" evidence="2">
    <location>
        <begin position="4"/>
        <end position="171"/>
    </location>
</feature>
<evidence type="ECO:0000256" key="1">
    <source>
        <dbReference type="HAMAP-Rule" id="MF_00226"/>
    </source>
</evidence>
<dbReference type="SMART" id="SM00852">
    <property type="entry name" value="MoCF_biosynth"/>
    <property type="match status" value="1"/>
</dbReference>
<dbReference type="PANTHER" id="PTHR13939">
    <property type="entry name" value="NICOTINAMIDE-NUCLEOTIDE AMIDOHYDROLASE PNCC"/>
    <property type="match status" value="1"/>
</dbReference>
<dbReference type="Proteomes" id="UP001171687">
    <property type="component" value="Unassembled WGS sequence"/>
</dbReference>
<dbReference type="InterPro" id="IPR036425">
    <property type="entry name" value="MoaB/Mog-like_dom_sf"/>
</dbReference>
<dbReference type="InterPro" id="IPR008135">
    <property type="entry name" value="Competence-induced_CinA"/>
</dbReference>
<dbReference type="Pfam" id="PF00994">
    <property type="entry name" value="MoCF_biosynth"/>
    <property type="match status" value="1"/>
</dbReference>
<comment type="caution">
    <text evidence="3">The sequence shown here is derived from an EMBL/GenBank/DDBJ whole genome shotgun (WGS) entry which is preliminary data.</text>
</comment>
<dbReference type="InterPro" id="IPR001453">
    <property type="entry name" value="MoaB/Mog_dom"/>
</dbReference>
<sequence length="383" mass="42480">MQAEIIAVGSELLLGQIANTNGQYLSRLLNTVGHSVLAHSVVGDNPERLERVVRNAIDHNDLIVLTGGLGPTKDDLTKQTVARVLNKSLVTDDQALQFIEQSFAESKQQMTENNKQQALVIEGAKVLENKVGMAPGMLLDYEDKKIILLPGPPKEMEPMAKNELLPLLFDGEQSIFSESLHFAGIGESILETEIDDLIDAQTNPTIAPLAGHHEVEVRLTANGNTKAECQKLIEPIKQQILERIGDYYYGSDDIVLEQAVMQQLDQSMVLYDGVTDGALYSRLQDYNTSGKLEGVLLHTPQFVKGAKDTEDALAISTRLAKSFYDTELIVSILNEGNTVYLGILDDNDLTVETFHLTNQRNILKNRSQNYVLIRLLKWLKGEQ</sequence>
<evidence type="ECO:0000313" key="3">
    <source>
        <dbReference type="EMBL" id="MDN4532438.1"/>
    </source>
</evidence>
<dbReference type="CDD" id="cd00885">
    <property type="entry name" value="cinA"/>
    <property type="match status" value="1"/>
</dbReference>
<reference evidence="3" key="1">
    <citation type="submission" date="2023-07" db="EMBL/GenBank/DDBJ databases">
        <title>Evaluation of the beneficial properties of pineapple isolates.</title>
        <authorList>
            <person name="Adefiranye O."/>
        </authorList>
    </citation>
    <scope>NUCLEOTIDE SEQUENCE</scope>
    <source>
        <strain evidence="3">PAPLE_T1</strain>
    </source>
</reference>
<dbReference type="Pfam" id="PF18146">
    <property type="entry name" value="CinA_KH"/>
    <property type="match status" value="1"/>
</dbReference>
<dbReference type="PANTHER" id="PTHR13939:SF0">
    <property type="entry name" value="NMN AMIDOHYDROLASE-LIKE PROTEIN YFAY"/>
    <property type="match status" value="1"/>
</dbReference>
<dbReference type="EMBL" id="JAUHQC010000006">
    <property type="protein sequence ID" value="MDN4532438.1"/>
    <property type="molecule type" value="Genomic_DNA"/>
</dbReference>
<protein>
    <recommendedName>
        <fullName evidence="1">Putative competence-damage inducible protein</fullName>
    </recommendedName>
</protein>
<name>A0AAW7MAW3_9STAP</name>
<dbReference type="AlphaFoldDB" id="A0AAW7MAW3"/>